<dbReference type="InterPro" id="IPR018289">
    <property type="entry name" value="MULE_transposase_dom"/>
</dbReference>
<dbReference type="AlphaFoldDB" id="A0AAV0XNF4"/>
<dbReference type="Proteomes" id="UP001160148">
    <property type="component" value="Unassembled WGS sequence"/>
</dbReference>
<dbReference type="EMBL" id="CARXXK010000005">
    <property type="protein sequence ID" value="CAI6368946.1"/>
    <property type="molecule type" value="Genomic_DNA"/>
</dbReference>
<reference evidence="2 3" key="1">
    <citation type="submission" date="2023-01" db="EMBL/GenBank/DDBJ databases">
        <authorList>
            <person name="Whitehead M."/>
        </authorList>
    </citation>
    <scope>NUCLEOTIDE SEQUENCE [LARGE SCALE GENOMIC DNA]</scope>
</reference>
<dbReference type="Pfam" id="PF10551">
    <property type="entry name" value="MULE"/>
    <property type="match status" value="1"/>
</dbReference>
<gene>
    <name evidence="2" type="ORF">MEUPH1_LOCUS23244</name>
</gene>
<accession>A0AAV0XNF4</accession>
<feature type="domain" description="MULE transposase" evidence="1">
    <location>
        <begin position="28"/>
        <end position="115"/>
    </location>
</feature>
<evidence type="ECO:0000313" key="3">
    <source>
        <dbReference type="Proteomes" id="UP001160148"/>
    </source>
</evidence>
<comment type="caution">
    <text evidence="2">The sequence shown here is derived from an EMBL/GenBank/DDBJ whole genome shotgun (WGS) entry which is preliminary data.</text>
</comment>
<protein>
    <recommendedName>
        <fullName evidence="1">MULE transposase domain-containing protein</fullName>
    </recommendedName>
</protein>
<evidence type="ECO:0000259" key="1">
    <source>
        <dbReference type="Pfam" id="PF10551"/>
    </source>
</evidence>
<proteinExistence type="predicted"/>
<evidence type="ECO:0000313" key="2">
    <source>
        <dbReference type="EMBL" id="CAI6368946.1"/>
    </source>
</evidence>
<name>A0AAV0XNF4_9HEMI</name>
<sequence>MVDGTIVGILFCNIKYIENIKNVRISGCDGTFKTVPKTIDEECYQLFTFHIKYKNISFPMVYALLTGKIEVIYKELFQYVRHVLPLQYDKMTIITDYEISHINNIALVFPESTHQG</sequence>
<keyword evidence="3" id="KW-1185">Reference proteome</keyword>
<organism evidence="2 3">
    <name type="scientific">Macrosiphum euphorbiae</name>
    <name type="common">potato aphid</name>
    <dbReference type="NCBI Taxonomy" id="13131"/>
    <lineage>
        <taxon>Eukaryota</taxon>
        <taxon>Metazoa</taxon>
        <taxon>Ecdysozoa</taxon>
        <taxon>Arthropoda</taxon>
        <taxon>Hexapoda</taxon>
        <taxon>Insecta</taxon>
        <taxon>Pterygota</taxon>
        <taxon>Neoptera</taxon>
        <taxon>Paraneoptera</taxon>
        <taxon>Hemiptera</taxon>
        <taxon>Sternorrhyncha</taxon>
        <taxon>Aphidomorpha</taxon>
        <taxon>Aphidoidea</taxon>
        <taxon>Aphididae</taxon>
        <taxon>Macrosiphini</taxon>
        <taxon>Macrosiphum</taxon>
    </lineage>
</organism>